<feature type="transmembrane region" description="Helical" evidence="2">
    <location>
        <begin position="150"/>
        <end position="171"/>
    </location>
</feature>
<organism evidence="3 4">
    <name type="scientific">Candidatus Sungbacteria bacterium RIFCSPLOWO2_01_FULL_47_10</name>
    <dbReference type="NCBI Taxonomy" id="1802276"/>
    <lineage>
        <taxon>Bacteria</taxon>
        <taxon>Candidatus Sungiibacteriota</taxon>
    </lineage>
</organism>
<protein>
    <submittedName>
        <fullName evidence="3">TIGR00341 family protein</fullName>
    </submittedName>
</protein>
<dbReference type="NCBIfam" id="TIGR00341">
    <property type="entry name" value="TIGR00341 family protein"/>
    <property type="match status" value="1"/>
</dbReference>
<feature type="transmembrane region" description="Helical" evidence="2">
    <location>
        <begin position="30"/>
        <end position="48"/>
    </location>
</feature>
<sequence length="247" mass="26489">MITRAAFELTAEERGKTITRLIESSYPGSLFFIMLVVSAIIAAIGLILNNASIVIGSMLVAPFLSPVLSLSMGIVLADFELIKRSIVIISKATGISIFVAAIFAMFIFVPRGYNSEILSRALPSLPYLYIAIAAGVAAAFSVAKPYIAEFIVGVAVSVALLPPLAVSGIGISEFDAIVALGAFQLYVVNLIGIIFAGVVIFSLMGFYPVRKQAEKAIKVEEEKLEHEKEEGQEVKKQHSKASDIHKP</sequence>
<evidence type="ECO:0000313" key="4">
    <source>
        <dbReference type="Proteomes" id="UP000177982"/>
    </source>
</evidence>
<dbReference type="Pfam" id="PF04087">
    <property type="entry name" value="DUF389"/>
    <property type="match status" value="1"/>
</dbReference>
<name>A0A1G2L378_9BACT</name>
<keyword evidence="2" id="KW-1133">Transmembrane helix</keyword>
<comment type="caution">
    <text evidence="3">The sequence shown here is derived from an EMBL/GenBank/DDBJ whole genome shotgun (WGS) entry which is preliminary data.</text>
</comment>
<feature type="transmembrane region" description="Helical" evidence="2">
    <location>
        <begin position="88"/>
        <end position="109"/>
    </location>
</feature>
<gene>
    <name evidence="3" type="ORF">A2934_01940</name>
</gene>
<evidence type="ECO:0000256" key="1">
    <source>
        <dbReference type="SAM" id="MobiDB-lite"/>
    </source>
</evidence>
<reference evidence="3 4" key="1">
    <citation type="journal article" date="2016" name="Nat. Commun.">
        <title>Thousands of microbial genomes shed light on interconnected biogeochemical processes in an aquifer system.</title>
        <authorList>
            <person name="Anantharaman K."/>
            <person name="Brown C.T."/>
            <person name="Hug L.A."/>
            <person name="Sharon I."/>
            <person name="Castelle C.J."/>
            <person name="Probst A.J."/>
            <person name="Thomas B.C."/>
            <person name="Singh A."/>
            <person name="Wilkins M.J."/>
            <person name="Karaoz U."/>
            <person name="Brodie E.L."/>
            <person name="Williams K.H."/>
            <person name="Hubbard S.S."/>
            <person name="Banfield J.F."/>
        </authorList>
    </citation>
    <scope>NUCLEOTIDE SEQUENCE [LARGE SCALE GENOMIC DNA]</scope>
</reference>
<dbReference type="PANTHER" id="PTHR20992">
    <property type="entry name" value="AT15442P-RELATED"/>
    <property type="match status" value="1"/>
</dbReference>
<evidence type="ECO:0000313" key="3">
    <source>
        <dbReference type="EMBL" id="OHA06156.1"/>
    </source>
</evidence>
<feature type="region of interest" description="Disordered" evidence="1">
    <location>
        <begin position="224"/>
        <end position="247"/>
    </location>
</feature>
<dbReference type="InterPro" id="IPR005240">
    <property type="entry name" value="DUF389"/>
</dbReference>
<feature type="transmembrane region" description="Helical" evidence="2">
    <location>
        <begin position="121"/>
        <end position="143"/>
    </location>
</feature>
<proteinExistence type="predicted"/>
<feature type="transmembrane region" description="Helical" evidence="2">
    <location>
        <begin position="54"/>
        <end position="76"/>
    </location>
</feature>
<dbReference type="EMBL" id="MHQO01000037">
    <property type="protein sequence ID" value="OHA06156.1"/>
    <property type="molecule type" value="Genomic_DNA"/>
</dbReference>
<keyword evidence="2" id="KW-0472">Membrane</keyword>
<keyword evidence="2" id="KW-0812">Transmembrane</keyword>
<dbReference type="Proteomes" id="UP000177982">
    <property type="component" value="Unassembled WGS sequence"/>
</dbReference>
<evidence type="ECO:0000256" key="2">
    <source>
        <dbReference type="SAM" id="Phobius"/>
    </source>
</evidence>
<dbReference type="AlphaFoldDB" id="A0A1G2L378"/>
<feature type="transmembrane region" description="Helical" evidence="2">
    <location>
        <begin position="183"/>
        <end position="207"/>
    </location>
</feature>
<accession>A0A1G2L378</accession>
<dbReference type="PANTHER" id="PTHR20992:SF9">
    <property type="entry name" value="AT15442P-RELATED"/>
    <property type="match status" value="1"/>
</dbReference>